<feature type="compositionally biased region" description="Polar residues" evidence="1">
    <location>
        <begin position="460"/>
        <end position="470"/>
    </location>
</feature>
<evidence type="ECO:0000313" key="3">
    <source>
        <dbReference type="EMBL" id="KAL3316235.1"/>
    </source>
</evidence>
<keyword evidence="2" id="KW-0812">Transmembrane</keyword>
<dbReference type="InterPro" id="IPR036259">
    <property type="entry name" value="MFS_trans_sf"/>
</dbReference>
<dbReference type="AlphaFoldDB" id="A0ABD2Q9M0"/>
<dbReference type="PANTHER" id="PTHR11360:SF251">
    <property type="entry name" value="MAJOR FACILITATOR SUPERFAMILY (MFS) PROFILE DOMAIN-CONTAINING PROTEIN"/>
    <property type="match status" value="1"/>
</dbReference>
<evidence type="ECO:0008006" key="5">
    <source>
        <dbReference type="Google" id="ProtNLM"/>
    </source>
</evidence>
<keyword evidence="2" id="KW-0472">Membrane</keyword>
<protein>
    <recommendedName>
        <fullName evidence="5">Major facilitator superfamily (MFS) profile domain-containing protein</fullName>
    </recommendedName>
</protein>
<dbReference type="PANTHER" id="PTHR11360">
    <property type="entry name" value="MONOCARBOXYLATE TRANSPORTER"/>
    <property type="match status" value="1"/>
</dbReference>
<feature type="transmembrane region" description="Helical" evidence="2">
    <location>
        <begin position="173"/>
        <end position="196"/>
    </location>
</feature>
<organism evidence="3 4">
    <name type="scientific">Cichlidogyrus casuarinus</name>
    <dbReference type="NCBI Taxonomy" id="1844966"/>
    <lineage>
        <taxon>Eukaryota</taxon>
        <taxon>Metazoa</taxon>
        <taxon>Spiralia</taxon>
        <taxon>Lophotrochozoa</taxon>
        <taxon>Platyhelminthes</taxon>
        <taxon>Monogenea</taxon>
        <taxon>Monopisthocotylea</taxon>
        <taxon>Dactylogyridea</taxon>
        <taxon>Ancyrocephalidae</taxon>
        <taxon>Cichlidogyrus</taxon>
    </lineage>
</organism>
<evidence type="ECO:0000256" key="1">
    <source>
        <dbReference type="SAM" id="MobiDB-lite"/>
    </source>
</evidence>
<accession>A0ABD2Q9M0</accession>
<feature type="transmembrane region" description="Helical" evidence="2">
    <location>
        <begin position="109"/>
        <end position="132"/>
    </location>
</feature>
<dbReference type="EMBL" id="JBJKFK010000577">
    <property type="protein sequence ID" value="KAL3316235.1"/>
    <property type="molecule type" value="Genomic_DNA"/>
</dbReference>
<feature type="transmembrane region" description="Helical" evidence="2">
    <location>
        <begin position="320"/>
        <end position="342"/>
    </location>
</feature>
<dbReference type="Gene3D" id="1.20.1250.20">
    <property type="entry name" value="MFS general substrate transporter like domains"/>
    <property type="match status" value="1"/>
</dbReference>
<feature type="region of interest" description="Disordered" evidence="1">
    <location>
        <begin position="460"/>
        <end position="479"/>
    </location>
</feature>
<feature type="transmembrane region" description="Helical" evidence="2">
    <location>
        <begin position="295"/>
        <end position="314"/>
    </location>
</feature>
<feature type="transmembrane region" description="Helical" evidence="2">
    <location>
        <begin position="354"/>
        <end position="379"/>
    </location>
</feature>
<proteinExistence type="predicted"/>
<dbReference type="Proteomes" id="UP001626550">
    <property type="component" value="Unassembled WGS sequence"/>
</dbReference>
<keyword evidence="2" id="KW-1133">Transmembrane helix</keyword>
<sequence>MLSSSWSRSKYISWCILFFAALNVIFLGGKRRAFGIFVAQLQVEFNDTSLAELNWIGDSYAALGYMTTSVTTSAVIASGRNFRLFQLSGAFFIFFSCLTSAYVPNPHWLFVTHTILHGIGSSLILGTVGLVVNEHFDKNHKYHILATTLVSGGSVASIVFVQFYAFLIETYGWRLSFIILGILYFFVNSSAALVFAKNPAKVNYQSTKCSWNLLAKIHPLQTVLLVLWTIDRIMTSIVTYGLLLNLAYFMRRSEASLQKSAPLTTLFAAGEASSYLIGTVTSALTQNLLKNRLKYILLTMTPICSVLLIVWEALPDHKGVMSLTFAYFSGLCLGPSITFLFPAGEELTLLPGHLAYPFSLAGMGMGMLLSPIFSALIAQMFKFKYFFFVQGIMTTIKFCCLLVCVLIVHRYGARIRAHTVVEREPHDSETSLLGREDARSLDEIDVESCEQENRISSVYRKNSTRFSRSNSQERKSHSS</sequence>
<comment type="caution">
    <text evidence="3">The sequence shown here is derived from an EMBL/GenBank/DDBJ whole genome shotgun (WGS) entry which is preliminary data.</text>
</comment>
<evidence type="ECO:0000313" key="4">
    <source>
        <dbReference type="Proteomes" id="UP001626550"/>
    </source>
</evidence>
<dbReference type="SUPFAM" id="SSF103473">
    <property type="entry name" value="MFS general substrate transporter"/>
    <property type="match status" value="1"/>
</dbReference>
<dbReference type="Pfam" id="PF07690">
    <property type="entry name" value="MFS_1"/>
    <property type="match status" value="1"/>
</dbReference>
<name>A0ABD2Q9M0_9PLAT</name>
<reference evidence="3 4" key="1">
    <citation type="submission" date="2024-11" db="EMBL/GenBank/DDBJ databases">
        <title>Adaptive evolution of stress response genes in parasites aligns with host niche diversity.</title>
        <authorList>
            <person name="Hahn C."/>
            <person name="Resl P."/>
        </authorList>
    </citation>
    <scope>NUCLEOTIDE SEQUENCE [LARGE SCALE GENOMIC DNA]</scope>
    <source>
        <strain evidence="3">EGGRZ-B1_66</strain>
        <tissue evidence="3">Body</tissue>
    </source>
</reference>
<dbReference type="InterPro" id="IPR050327">
    <property type="entry name" value="Proton-linked_MCT"/>
</dbReference>
<gene>
    <name evidence="3" type="ORF">Ciccas_005129</name>
</gene>
<feature type="transmembrane region" description="Helical" evidence="2">
    <location>
        <begin position="59"/>
        <end position="77"/>
    </location>
</feature>
<feature type="transmembrane region" description="Helical" evidence="2">
    <location>
        <begin position="144"/>
        <end position="167"/>
    </location>
</feature>
<feature type="transmembrane region" description="Helical" evidence="2">
    <location>
        <begin position="385"/>
        <end position="408"/>
    </location>
</feature>
<evidence type="ECO:0000256" key="2">
    <source>
        <dbReference type="SAM" id="Phobius"/>
    </source>
</evidence>
<keyword evidence="4" id="KW-1185">Reference proteome</keyword>
<feature type="transmembrane region" description="Helical" evidence="2">
    <location>
        <begin position="84"/>
        <end position="103"/>
    </location>
</feature>
<dbReference type="InterPro" id="IPR011701">
    <property type="entry name" value="MFS"/>
</dbReference>